<reference evidence="7 8" key="1">
    <citation type="journal article" date="2011" name="PLoS Genet.">
        <title>Genome sequencing and comparative transcriptomics of the model entomopathogenic fungi Metarhizium anisopliae and M. acridum.</title>
        <authorList>
            <person name="Gao Q."/>
            <person name="Jin K."/>
            <person name="Ying S.H."/>
            <person name="Zhang Y."/>
            <person name="Xiao G."/>
            <person name="Shang Y."/>
            <person name="Duan Z."/>
            <person name="Hu X."/>
            <person name="Xie X.Q."/>
            <person name="Zhou G."/>
            <person name="Peng G."/>
            <person name="Luo Z."/>
            <person name="Huang W."/>
            <person name="Wang B."/>
            <person name="Fang W."/>
            <person name="Wang S."/>
            <person name="Zhong Y."/>
            <person name="Ma L.J."/>
            <person name="St Leger R.J."/>
            <person name="Zhao G.P."/>
            <person name="Pei Y."/>
            <person name="Feng M.G."/>
            <person name="Xia Y."/>
            <person name="Wang C."/>
        </authorList>
    </citation>
    <scope>NUCLEOTIDE SEQUENCE [LARGE SCALE GENOMIC DNA]</scope>
    <source>
        <strain evidence="7 8">CQMa 102</strain>
    </source>
</reference>
<keyword evidence="1" id="KW-0285">Flavoprotein</keyword>
<accession>E9E5F6</accession>
<keyword evidence="3" id="KW-0560">Oxidoreductase</keyword>
<keyword evidence="5" id="KW-1133">Transmembrane helix</keyword>
<evidence type="ECO:0000313" key="8">
    <source>
        <dbReference type="Proteomes" id="UP000002499"/>
    </source>
</evidence>
<dbReference type="InterPro" id="IPR036188">
    <property type="entry name" value="FAD/NAD-bd_sf"/>
</dbReference>
<keyword evidence="8" id="KW-1185">Reference proteome</keyword>
<dbReference type="Pfam" id="PF01494">
    <property type="entry name" value="FAD_binding_3"/>
    <property type="match status" value="1"/>
</dbReference>
<keyword evidence="2" id="KW-0274">FAD</keyword>
<keyword evidence="5" id="KW-0472">Membrane</keyword>
<dbReference type="AlphaFoldDB" id="E9E5F6"/>
<evidence type="ECO:0000313" key="7">
    <source>
        <dbReference type="EMBL" id="EFY88839.1"/>
    </source>
</evidence>
<protein>
    <submittedName>
        <fullName evidence="7">Oligopeptide transporter, putative</fullName>
    </submittedName>
</protein>
<keyword evidence="4" id="KW-0503">Monooxygenase</keyword>
<sequence>MAFKIAIVGAGPVGKPSNPAASNLDPLTAGKGCMLGRLLHQADVSVTIFEAEPAPDDRSQGGSFDLHSKTGLAAIRDAGLWEQFVQWARYDSQALAVVDRNAKAWFSLASPRAVMSKPEIDRVHLRRVLYQSLPQGTIRWGHRLERVDGDTLVFPGSRVSGFHLVVGADAAWSRVRPAVTSITPVYSGVGGHQLKIPDAEATAPEVHKLVDRGTVFALDEGKELGLQQLGDGAITVSFWTVRREDWREASPRVVSGGEAARRAILDDMEGWHGTLRGAVDKATAACQARSLYMLPVGTRWQHREGVTLVGDAAHLMLHCAGEGVNLALQDARTLARAIIRASREGGPDALDGCVAEFEEDMFKRARKAQEMTDKMRIASFYTPCAPRGSMPGWVLARAKYDVHPLVYPLAFAWFHVFYLFYKLFNA</sequence>
<dbReference type="InterPro" id="IPR002938">
    <property type="entry name" value="FAD-bd"/>
</dbReference>
<dbReference type="Gene3D" id="3.50.50.60">
    <property type="entry name" value="FAD/NAD(P)-binding domain"/>
    <property type="match status" value="1"/>
</dbReference>
<keyword evidence="5" id="KW-0812">Transmembrane</keyword>
<dbReference type="PRINTS" id="PR00420">
    <property type="entry name" value="RNGMNOXGNASE"/>
</dbReference>
<dbReference type="PANTHER" id="PTHR46972">
    <property type="entry name" value="MONOOXYGENASE ASQM-RELATED"/>
    <property type="match status" value="1"/>
</dbReference>
<dbReference type="PANTHER" id="PTHR46972:SF1">
    <property type="entry name" value="FAD DEPENDENT OXIDOREDUCTASE DOMAIN-CONTAINING PROTEIN"/>
    <property type="match status" value="1"/>
</dbReference>
<dbReference type="OMA" id="AVHGYYF"/>
<evidence type="ECO:0000256" key="2">
    <source>
        <dbReference type="ARBA" id="ARBA00022827"/>
    </source>
</evidence>
<dbReference type="OrthoDB" id="655030at2759"/>
<evidence type="ECO:0000256" key="1">
    <source>
        <dbReference type="ARBA" id="ARBA00022630"/>
    </source>
</evidence>
<evidence type="ECO:0000256" key="3">
    <source>
        <dbReference type="ARBA" id="ARBA00023002"/>
    </source>
</evidence>
<dbReference type="EMBL" id="GL698506">
    <property type="protein sequence ID" value="EFY88839.1"/>
    <property type="molecule type" value="Genomic_DNA"/>
</dbReference>
<evidence type="ECO:0000259" key="6">
    <source>
        <dbReference type="Pfam" id="PF01494"/>
    </source>
</evidence>
<evidence type="ECO:0000256" key="5">
    <source>
        <dbReference type="SAM" id="Phobius"/>
    </source>
</evidence>
<dbReference type="GO" id="GO:0071949">
    <property type="term" value="F:FAD binding"/>
    <property type="evidence" value="ECO:0007669"/>
    <property type="project" value="InterPro"/>
</dbReference>
<feature type="domain" description="FAD-binding" evidence="6">
    <location>
        <begin position="31"/>
        <end position="352"/>
    </location>
</feature>
<dbReference type="HOGENOM" id="CLU_009665_4_0_1"/>
<dbReference type="InParanoid" id="E9E5F6"/>
<dbReference type="eggNOG" id="KOG2614">
    <property type="taxonomic scope" value="Eukaryota"/>
</dbReference>
<feature type="transmembrane region" description="Helical" evidence="5">
    <location>
        <begin position="405"/>
        <end position="424"/>
    </location>
</feature>
<dbReference type="Proteomes" id="UP000002499">
    <property type="component" value="Unassembled WGS sequence"/>
</dbReference>
<evidence type="ECO:0000256" key="4">
    <source>
        <dbReference type="ARBA" id="ARBA00023033"/>
    </source>
</evidence>
<proteinExistence type="predicted"/>
<dbReference type="SUPFAM" id="SSF51905">
    <property type="entry name" value="FAD/NAD(P)-binding domain"/>
    <property type="match status" value="1"/>
</dbReference>
<name>E9E5F6_METAQ</name>
<gene>
    <name evidence="7" type="ORF">MAC_05104</name>
</gene>
<organism evidence="8">
    <name type="scientific">Metarhizium acridum (strain CQMa 102)</name>
    <dbReference type="NCBI Taxonomy" id="655827"/>
    <lineage>
        <taxon>Eukaryota</taxon>
        <taxon>Fungi</taxon>
        <taxon>Dikarya</taxon>
        <taxon>Ascomycota</taxon>
        <taxon>Pezizomycotina</taxon>
        <taxon>Sordariomycetes</taxon>
        <taxon>Hypocreomycetidae</taxon>
        <taxon>Hypocreales</taxon>
        <taxon>Clavicipitaceae</taxon>
        <taxon>Metarhizium</taxon>
    </lineage>
</organism>
<dbReference type="GO" id="GO:0004497">
    <property type="term" value="F:monooxygenase activity"/>
    <property type="evidence" value="ECO:0007669"/>
    <property type="project" value="UniProtKB-KW"/>
</dbReference>